<dbReference type="RefSeq" id="WP_115675740.1">
    <property type="nucleotide sequence ID" value="NZ_LR994544.1"/>
</dbReference>
<sequence>MTAVSGGLFIWKLVLPNRALARLTAVEINPEGPAIRLSYPGLGMHADYMNPEQRPIVAYAHEPESFNIRFEGGQFLTRNC</sequence>
<name>A0AA46H914_9XANT</name>
<evidence type="ECO:0000313" key="2">
    <source>
        <dbReference type="Proteomes" id="UP000254168"/>
    </source>
</evidence>
<evidence type="ECO:0000313" key="1">
    <source>
        <dbReference type="EMBL" id="SUZ26636.1"/>
    </source>
</evidence>
<dbReference type="Proteomes" id="UP000254168">
    <property type="component" value="Unassembled WGS sequence"/>
</dbReference>
<comment type="caution">
    <text evidence="1">The sequence shown here is derived from an EMBL/GenBank/DDBJ whole genome shotgun (WGS) entry which is preliminary data.</text>
</comment>
<keyword evidence="2" id="KW-1185">Reference proteome</keyword>
<organism evidence="1 2">
    <name type="scientific">Xanthomonas euroxanthea</name>
    <dbReference type="NCBI Taxonomy" id="2259622"/>
    <lineage>
        <taxon>Bacteria</taxon>
        <taxon>Pseudomonadati</taxon>
        <taxon>Pseudomonadota</taxon>
        <taxon>Gammaproteobacteria</taxon>
        <taxon>Lysobacterales</taxon>
        <taxon>Lysobacteraceae</taxon>
        <taxon>Xanthomonas</taxon>
    </lineage>
</organism>
<accession>A0AA46H914</accession>
<dbReference type="AlphaFoldDB" id="A0AA46H914"/>
<proteinExistence type="predicted"/>
<dbReference type="EMBL" id="UIHB01000001">
    <property type="protein sequence ID" value="SUZ26636.1"/>
    <property type="molecule type" value="Genomic_DNA"/>
</dbReference>
<protein>
    <submittedName>
        <fullName evidence="1">Uncharacterized protein</fullName>
    </submittedName>
</protein>
<reference evidence="1 2" key="1">
    <citation type="submission" date="2018-06" db="EMBL/GenBank/DDBJ databases">
        <authorList>
            <person name="Pothier F. J."/>
        </authorList>
    </citation>
    <scope>NUCLEOTIDE SEQUENCE [LARGE SCALE GENOMIC DNA]</scope>
    <source>
        <strain evidence="1 2">CPBF 424</strain>
    </source>
</reference>
<gene>
    <name evidence="1" type="ORF">CPBF424_03950</name>
</gene>